<accession>A0A9D1W2L9</accession>
<gene>
    <name evidence="1" type="ORF">H9851_07710</name>
</gene>
<reference evidence="1" key="2">
    <citation type="submission" date="2021-04" db="EMBL/GenBank/DDBJ databases">
        <authorList>
            <person name="Gilroy R."/>
        </authorList>
    </citation>
    <scope>NUCLEOTIDE SEQUENCE</scope>
    <source>
        <strain evidence="1">2189</strain>
    </source>
</reference>
<comment type="caution">
    <text evidence="1">The sequence shown here is derived from an EMBL/GenBank/DDBJ whole genome shotgun (WGS) entry which is preliminary data.</text>
</comment>
<organism evidence="1 2">
    <name type="scientific">Candidatus Borkfalkia faecavium</name>
    <dbReference type="NCBI Taxonomy" id="2838508"/>
    <lineage>
        <taxon>Bacteria</taxon>
        <taxon>Bacillati</taxon>
        <taxon>Bacillota</taxon>
        <taxon>Clostridia</taxon>
        <taxon>Christensenellales</taxon>
        <taxon>Christensenellaceae</taxon>
        <taxon>Candidatus Borkfalkia</taxon>
    </lineage>
</organism>
<evidence type="ECO:0000313" key="1">
    <source>
        <dbReference type="EMBL" id="HIX51147.1"/>
    </source>
</evidence>
<evidence type="ECO:0008006" key="3">
    <source>
        <dbReference type="Google" id="ProtNLM"/>
    </source>
</evidence>
<reference evidence="1" key="1">
    <citation type="journal article" date="2021" name="PeerJ">
        <title>Extensive microbial diversity within the chicken gut microbiome revealed by metagenomics and culture.</title>
        <authorList>
            <person name="Gilroy R."/>
            <person name="Ravi A."/>
            <person name="Getino M."/>
            <person name="Pursley I."/>
            <person name="Horton D.L."/>
            <person name="Alikhan N.F."/>
            <person name="Baker D."/>
            <person name="Gharbi K."/>
            <person name="Hall N."/>
            <person name="Watson M."/>
            <person name="Adriaenssens E.M."/>
            <person name="Foster-Nyarko E."/>
            <person name="Jarju S."/>
            <person name="Secka A."/>
            <person name="Antonio M."/>
            <person name="Oren A."/>
            <person name="Chaudhuri R.R."/>
            <person name="La Ragione R."/>
            <person name="Hildebrand F."/>
            <person name="Pallen M.J."/>
        </authorList>
    </citation>
    <scope>NUCLEOTIDE SEQUENCE</scope>
    <source>
        <strain evidence="1">2189</strain>
    </source>
</reference>
<proteinExistence type="predicted"/>
<dbReference type="EMBL" id="DXEW01000037">
    <property type="protein sequence ID" value="HIX51147.1"/>
    <property type="molecule type" value="Genomic_DNA"/>
</dbReference>
<name>A0A9D1W2L9_9FIRM</name>
<evidence type="ECO:0000313" key="2">
    <source>
        <dbReference type="Proteomes" id="UP000886847"/>
    </source>
</evidence>
<sequence length="168" mass="19774">MIDRSKLPFDDLTEHEKLIVVRSELNGRRYVPKTDEEGFSLVRDLLGEKLFRGFTAARLEVAARYRCRPRWGVYGGWKLFYRFECDGDYLCGICVDERRYAVRIRLDRRACAAFERLRDTFSRDTVQWAYDFAPVHGGGRYILLDPEHCGLEAVFRVLALYRIPDRPI</sequence>
<dbReference type="Proteomes" id="UP000886847">
    <property type="component" value="Unassembled WGS sequence"/>
</dbReference>
<protein>
    <recommendedName>
        <fullName evidence="3">DUF3788 family protein</fullName>
    </recommendedName>
</protein>
<dbReference type="AlphaFoldDB" id="A0A9D1W2L9"/>